<evidence type="ECO:0000256" key="1">
    <source>
        <dbReference type="SAM" id="SignalP"/>
    </source>
</evidence>
<feature type="chain" id="PRO_5047160704" evidence="1">
    <location>
        <begin position="22"/>
        <end position="74"/>
    </location>
</feature>
<organism evidence="2 3">
    <name type="scientific">Sphagnum jensenii</name>
    <dbReference type="NCBI Taxonomy" id="128206"/>
    <lineage>
        <taxon>Eukaryota</taxon>
        <taxon>Viridiplantae</taxon>
        <taxon>Streptophyta</taxon>
        <taxon>Embryophyta</taxon>
        <taxon>Bryophyta</taxon>
        <taxon>Sphagnophytina</taxon>
        <taxon>Sphagnopsida</taxon>
        <taxon>Sphagnales</taxon>
        <taxon>Sphagnaceae</taxon>
        <taxon>Sphagnum</taxon>
    </lineage>
</organism>
<protein>
    <submittedName>
        <fullName evidence="2">Uncharacterized protein</fullName>
    </submittedName>
</protein>
<evidence type="ECO:0000313" key="3">
    <source>
        <dbReference type="Proteomes" id="UP001497522"/>
    </source>
</evidence>
<keyword evidence="3" id="KW-1185">Reference proteome</keyword>
<name>A0ABP1BJE5_9BRYO</name>
<evidence type="ECO:0000313" key="2">
    <source>
        <dbReference type="EMBL" id="CAK9875675.1"/>
    </source>
</evidence>
<dbReference type="Proteomes" id="UP001497522">
    <property type="component" value="Chromosome 5"/>
</dbReference>
<keyword evidence="1" id="KW-0732">Signal</keyword>
<sequence length="74" mass="8286">MNSEVKLVRRLLVCLFPVCTCYLPQKLQDLECSKQSVKMLALQWCFALDIRQGEVVAGVMEGVFSIGFSPTGFL</sequence>
<reference evidence="2" key="1">
    <citation type="submission" date="2024-03" db="EMBL/GenBank/DDBJ databases">
        <authorList>
            <consortium name="ELIXIR-Norway"/>
            <consortium name="Elixir Norway"/>
        </authorList>
    </citation>
    <scope>NUCLEOTIDE SEQUENCE</scope>
</reference>
<gene>
    <name evidence="2" type="ORF">CSSPJE1EN2_LOCUS17897</name>
</gene>
<proteinExistence type="predicted"/>
<dbReference type="EMBL" id="OZ023706">
    <property type="protein sequence ID" value="CAK9875675.1"/>
    <property type="molecule type" value="Genomic_DNA"/>
</dbReference>
<feature type="signal peptide" evidence="1">
    <location>
        <begin position="1"/>
        <end position="21"/>
    </location>
</feature>
<accession>A0ABP1BJE5</accession>